<dbReference type="GO" id="GO:0051315">
    <property type="term" value="P:attachment of mitotic spindle microtubules to kinetochore"/>
    <property type="evidence" value="ECO:0007669"/>
    <property type="project" value="TreeGrafter"/>
</dbReference>
<evidence type="ECO:0000313" key="8">
    <source>
        <dbReference type="EMBL" id="PVV03495.1"/>
    </source>
</evidence>
<evidence type="ECO:0000313" key="9">
    <source>
        <dbReference type="Proteomes" id="UP000245609"/>
    </source>
</evidence>
<dbReference type="OrthoDB" id="1939643at2759"/>
<dbReference type="InterPro" id="IPR011051">
    <property type="entry name" value="RmlC_Cupin_sf"/>
</dbReference>
<dbReference type="GO" id="GO:0051382">
    <property type="term" value="P:kinetochore assembly"/>
    <property type="evidence" value="ECO:0007669"/>
    <property type="project" value="InterPro"/>
</dbReference>
<reference evidence="8 9" key="1">
    <citation type="journal article" date="2018" name="MBio">
        <title>Comparative Genomics Reveals the Core Gene Toolbox for the Fungus-Insect Symbiosis.</title>
        <authorList>
            <person name="Wang Y."/>
            <person name="Stata M."/>
            <person name="Wang W."/>
            <person name="Stajich J.E."/>
            <person name="White M.M."/>
            <person name="Moncalvo J.M."/>
        </authorList>
    </citation>
    <scope>NUCLEOTIDE SEQUENCE [LARGE SCALE GENOMIC DNA]</scope>
    <source>
        <strain evidence="8 9">SC-DP-2</strain>
    </source>
</reference>
<evidence type="ECO:0000259" key="7">
    <source>
        <dbReference type="Pfam" id="PF15624"/>
    </source>
</evidence>
<feature type="region of interest" description="Disordered" evidence="5">
    <location>
        <begin position="212"/>
        <end position="291"/>
    </location>
</feature>
<feature type="domain" description="Mif2 N-terminal" evidence="7">
    <location>
        <begin position="13"/>
        <end position="82"/>
    </location>
</feature>
<accession>A0A2T9ZFZ4</accession>
<feature type="compositionally biased region" description="Polar residues" evidence="5">
    <location>
        <begin position="212"/>
        <end position="223"/>
    </location>
</feature>
<evidence type="ECO:0000256" key="2">
    <source>
        <dbReference type="ARBA" id="ARBA00010291"/>
    </source>
</evidence>
<proteinExistence type="inferred from homology"/>
<evidence type="ECO:0000256" key="1">
    <source>
        <dbReference type="ARBA" id="ARBA00004123"/>
    </source>
</evidence>
<dbReference type="SUPFAM" id="SSF51182">
    <property type="entry name" value="RmlC-like cupins"/>
    <property type="match status" value="1"/>
</dbReference>
<evidence type="ECO:0000259" key="6">
    <source>
        <dbReference type="Pfam" id="PF11699"/>
    </source>
</evidence>
<organism evidence="8 9">
    <name type="scientific">Smittium megazygosporum</name>
    <dbReference type="NCBI Taxonomy" id="133381"/>
    <lineage>
        <taxon>Eukaryota</taxon>
        <taxon>Fungi</taxon>
        <taxon>Fungi incertae sedis</taxon>
        <taxon>Zoopagomycota</taxon>
        <taxon>Kickxellomycotina</taxon>
        <taxon>Harpellomycetes</taxon>
        <taxon>Harpellales</taxon>
        <taxon>Legeriomycetaceae</taxon>
        <taxon>Smittium</taxon>
    </lineage>
</organism>
<protein>
    <submittedName>
        <fullName evidence="8">Uncharacterized protein</fullName>
    </submittedName>
</protein>
<feature type="compositionally biased region" description="Low complexity" evidence="5">
    <location>
        <begin position="109"/>
        <end position="127"/>
    </location>
</feature>
<feature type="compositionally biased region" description="Polar residues" evidence="5">
    <location>
        <begin position="316"/>
        <end position="339"/>
    </location>
</feature>
<feature type="compositionally biased region" description="Polar residues" evidence="5">
    <location>
        <begin position="510"/>
        <end position="522"/>
    </location>
</feature>
<dbReference type="GO" id="GO:0005634">
    <property type="term" value="C:nucleus"/>
    <property type="evidence" value="ECO:0007669"/>
    <property type="project" value="UniProtKB-SubCell"/>
</dbReference>
<feature type="compositionally biased region" description="Polar residues" evidence="5">
    <location>
        <begin position="472"/>
        <end position="483"/>
    </location>
</feature>
<feature type="compositionally biased region" description="Low complexity" evidence="5">
    <location>
        <begin position="254"/>
        <end position="267"/>
    </location>
</feature>
<feature type="region of interest" description="Disordered" evidence="5">
    <location>
        <begin position="165"/>
        <end position="190"/>
    </location>
</feature>
<dbReference type="AlphaFoldDB" id="A0A2T9ZFZ4"/>
<comment type="caution">
    <text evidence="8">The sequence shown here is derived from an EMBL/GenBank/DDBJ whole genome shotgun (WGS) entry which is preliminary data.</text>
</comment>
<dbReference type="Gene3D" id="2.60.120.10">
    <property type="entry name" value="Jelly Rolls"/>
    <property type="match status" value="1"/>
</dbReference>
<evidence type="ECO:0000256" key="3">
    <source>
        <dbReference type="ARBA" id="ARBA00023125"/>
    </source>
</evidence>
<evidence type="ECO:0000256" key="5">
    <source>
        <dbReference type="SAM" id="MobiDB-lite"/>
    </source>
</evidence>
<feature type="region of interest" description="Disordered" evidence="5">
    <location>
        <begin position="352"/>
        <end position="387"/>
    </location>
</feature>
<feature type="compositionally biased region" description="Basic residues" evidence="5">
    <location>
        <begin position="180"/>
        <end position="190"/>
    </location>
</feature>
<dbReference type="GO" id="GO:0000776">
    <property type="term" value="C:kinetochore"/>
    <property type="evidence" value="ECO:0007669"/>
    <property type="project" value="InterPro"/>
</dbReference>
<keyword evidence="9" id="KW-1185">Reference proteome</keyword>
<feature type="compositionally biased region" description="Polar residues" evidence="5">
    <location>
        <begin position="165"/>
        <end position="179"/>
    </location>
</feature>
<dbReference type="InterPro" id="IPR028386">
    <property type="entry name" value="CENP-C/Mif2/cnp3"/>
</dbReference>
<keyword evidence="4" id="KW-0539">Nucleus</keyword>
<dbReference type="InterPro" id="IPR028929">
    <property type="entry name" value="Mif2_N"/>
</dbReference>
<dbReference type="InterPro" id="IPR014710">
    <property type="entry name" value="RmlC-like_jellyroll"/>
</dbReference>
<feature type="compositionally biased region" description="Basic residues" evidence="5">
    <location>
        <begin position="551"/>
        <end position="561"/>
    </location>
</feature>
<dbReference type="EMBL" id="MBFS01000226">
    <property type="protein sequence ID" value="PVV03495.1"/>
    <property type="molecule type" value="Genomic_DNA"/>
</dbReference>
<dbReference type="PANTHER" id="PTHR16684:SF11">
    <property type="entry name" value="CENTROMERE PROTEIN C"/>
    <property type="match status" value="1"/>
</dbReference>
<name>A0A2T9ZFZ4_9FUNG</name>
<dbReference type="STRING" id="133381.A0A2T9ZFZ4"/>
<feature type="compositionally biased region" description="Basic and acidic residues" evidence="5">
    <location>
        <begin position="484"/>
        <end position="498"/>
    </location>
</feature>
<dbReference type="Pfam" id="PF15624">
    <property type="entry name" value="Mif2_N"/>
    <property type="match status" value="1"/>
</dbReference>
<feature type="compositionally biased region" description="Polar residues" evidence="5">
    <location>
        <begin position="268"/>
        <end position="291"/>
    </location>
</feature>
<dbReference type="Pfam" id="PF11699">
    <property type="entry name" value="CENP-C_C"/>
    <property type="match status" value="1"/>
</dbReference>
<feature type="region of interest" description="Disordered" evidence="5">
    <location>
        <begin position="465"/>
        <end position="522"/>
    </location>
</feature>
<keyword evidence="3" id="KW-0238">DNA-binding</keyword>
<comment type="subcellular location">
    <subcellularLocation>
        <location evidence="1">Nucleus</location>
    </subcellularLocation>
</comment>
<dbReference type="Proteomes" id="UP000245609">
    <property type="component" value="Unassembled WGS sequence"/>
</dbReference>
<feature type="region of interest" description="Disordered" evidence="5">
    <location>
        <begin position="313"/>
        <end position="339"/>
    </location>
</feature>
<feature type="region of interest" description="Disordered" evidence="5">
    <location>
        <begin position="538"/>
        <end position="578"/>
    </location>
</feature>
<evidence type="ECO:0000256" key="4">
    <source>
        <dbReference type="ARBA" id="ARBA00023242"/>
    </source>
</evidence>
<sequence length="789" mass="87766">MTNHKHRKRPDRFTDIGVKGRKTGAKLEGEVLTDNQGFENIDEFYSKSKIDPKERRKSEIEAERQAAFELLKLQHNTPPSSHRSPSFIEFSPTAFFIKTTPIPSPTPSPKFQNPAAPSPSVESVPQSNTQPAAQQDVDSEPSAFVPAISFSSQDIDTTQQLVKRSNSNISDKVPNSVTRKSFKKLPKSRAKRRITVADLNRFSPLFTSKSLDSIKSSTENNPLFNIDKSPSKTLVNNASPPPSLTSGELEEDNSSSNLTSKSNTNESVSFAKSNTGSPTNNDNSNQPQTPQAAIQKHTFMQDWASIQEQLVADSPLDNNPTSPSYQNLISPENSSHKTNVVYSPTVSLSTNKKLPEVEKNSNDISSAPEAAKGDVSTNNKPVSPSESAENRNIFIGIKVVSEEVTITNGSPQSTSKSANNITENLIKLGQNFENINSSLNQANDENKVQGKVIQDDNVESITLNDINEENRNSQNNFDDGQLSSKDETHFEDNFRLDDAYDSPNDDFEQNNESFDTQNQSISEGSSMQLCSANELNLDEKEQKPSQNPSQKTKRQPRKQSNRRQENSDSESGALNNRKSSRVKFKPLDYWRNERVNFVLEKTTDGDYVPSIKNVIRVESENTKPRRKKRTRVTMPRNLDYLLDKELKQKPFDAVANVIDFHSERPVKETVAISAASARSRLQSIQAPDSNEIGFSRASIFADYTKLGKAFLRSGLIEIPSGGVKPQRNTKSNSFVFYVAHGTVEVKIHNATIELESGSHFCVPRGNYYSITNNGPATARLFYTSSECYD</sequence>
<dbReference type="GO" id="GO:0051455">
    <property type="term" value="P:spindle attachment to meiosis I kinetochore"/>
    <property type="evidence" value="ECO:0007669"/>
    <property type="project" value="TreeGrafter"/>
</dbReference>
<feature type="compositionally biased region" description="Acidic residues" evidence="5">
    <location>
        <begin position="499"/>
        <end position="509"/>
    </location>
</feature>
<dbReference type="PANTHER" id="PTHR16684">
    <property type="entry name" value="CENTROMERE PROTEIN C"/>
    <property type="match status" value="1"/>
</dbReference>
<dbReference type="InterPro" id="IPR025974">
    <property type="entry name" value="Mif2/CENP-C_cupin"/>
</dbReference>
<feature type="compositionally biased region" description="Polar residues" evidence="5">
    <location>
        <begin position="375"/>
        <end position="387"/>
    </location>
</feature>
<dbReference type="GO" id="GO:0019237">
    <property type="term" value="F:centromeric DNA binding"/>
    <property type="evidence" value="ECO:0007669"/>
    <property type="project" value="InterPro"/>
</dbReference>
<feature type="region of interest" description="Disordered" evidence="5">
    <location>
        <begin position="98"/>
        <end position="142"/>
    </location>
</feature>
<comment type="similarity">
    <text evidence="2">Belongs to the CENP-C/MIF2 family.</text>
</comment>
<feature type="domain" description="Mif2/CENP-C cupin" evidence="6">
    <location>
        <begin position="706"/>
        <end position="783"/>
    </location>
</feature>
<gene>
    <name evidence="8" type="ORF">BB560_002008</name>
</gene>